<organism evidence="6 7">
    <name type="scientific">Aotus nancymaae</name>
    <name type="common">Ma's night monkey</name>
    <dbReference type="NCBI Taxonomy" id="37293"/>
    <lineage>
        <taxon>Eukaryota</taxon>
        <taxon>Metazoa</taxon>
        <taxon>Chordata</taxon>
        <taxon>Craniata</taxon>
        <taxon>Vertebrata</taxon>
        <taxon>Euteleostomi</taxon>
        <taxon>Mammalia</taxon>
        <taxon>Eutheria</taxon>
        <taxon>Euarchontoglires</taxon>
        <taxon>Primates</taxon>
        <taxon>Haplorrhini</taxon>
        <taxon>Platyrrhini</taxon>
        <taxon>Aotidae</taxon>
        <taxon>Aotus</taxon>
    </lineage>
</organism>
<keyword evidence="1" id="KW-0403">Intermediate filament</keyword>
<sequence>MSFGYEHYLCSSSSYRKVFGDGSLLSARLSRAGGAGGFRSQSLSRCNVASSTACSSASSLGLGLAYCRPPATDGLDLSQAAARTNKYKIIRTNEKEQLQGLTDRFPVFIEKVHQLETQNRTLEAELVALRQRHAEPLCVGELFQRDLRDLRAQLEEVSSRDGLAEEAQRLRARCEEESRGREGDKRALKPQPRDVDGATLARLDLEKKVESLLDELAFVRQVHDEEVAELLATLQASSQAAAEVDVAVAKPDLTSTLREIRAQHESLASVEEWYKSEFANLKEQVARSTEAIRASREEIHEYRRQLQAHTIKIEGLRGANKSLKRQILELEERHNAEVAGYQDGIGQIENDLRNTKSEMARHLREYQDLLNVKMALDIETAAYRKLLEGEETRFSTSGLSISGLNPLPNPSYLLPSRILSSTTSKVSSTGLSLKRKRRRRHLRKPPRWGKVLKKEETVISPKKTEKSNTEETTILSQKI</sequence>
<evidence type="ECO:0000256" key="4">
    <source>
        <dbReference type="SAM" id="MobiDB-lite"/>
    </source>
</evidence>
<dbReference type="InterPro" id="IPR006821">
    <property type="entry name" value="Intermed_filament_DNA-bd"/>
</dbReference>
<feature type="region of interest" description="Disordered" evidence="4">
    <location>
        <begin position="425"/>
        <end position="447"/>
    </location>
</feature>
<dbReference type="GeneTree" id="ENSGT00940000154418"/>
<dbReference type="PANTHER" id="PTHR45652:SF18">
    <property type="entry name" value="ALPHA-INTERNEXIN"/>
    <property type="match status" value="1"/>
</dbReference>
<dbReference type="STRING" id="37293.ENSANAP00000002057"/>
<dbReference type="GO" id="GO:0099184">
    <property type="term" value="F:structural constituent of postsynaptic intermediate filament cytoskeleton"/>
    <property type="evidence" value="ECO:0007669"/>
    <property type="project" value="TreeGrafter"/>
</dbReference>
<dbReference type="SUPFAM" id="SSF64593">
    <property type="entry name" value="Intermediate filament protein, coiled coil region"/>
    <property type="match status" value="2"/>
</dbReference>
<feature type="compositionally biased region" description="Basic residues" evidence="4">
    <location>
        <begin position="433"/>
        <end position="447"/>
    </location>
</feature>
<dbReference type="Gene3D" id="1.20.5.500">
    <property type="entry name" value="Single helix bin"/>
    <property type="match status" value="1"/>
</dbReference>
<evidence type="ECO:0000256" key="2">
    <source>
        <dbReference type="ARBA" id="ARBA00023054"/>
    </source>
</evidence>
<evidence type="ECO:0000313" key="6">
    <source>
        <dbReference type="Ensembl" id="ENSANAP00000002057.1"/>
    </source>
</evidence>
<dbReference type="PANTHER" id="PTHR45652">
    <property type="entry name" value="GLIAL FIBRILLARY ACIDIC PROTEIN"/>
    <property type="match status" value="1"/>
</dbReference>
<dbReference type="PROSITE" id="PS51842">
    <property type="entry name" value="IF_ROD_2"/>
    <property type="match status" value="1"/>
</dbReference>
<dbReference type="Gene3D" id="1.20.5.170">
    <property type="match status" value="1"/>
</dbReference>
<dbReference type="Pfam" id="PF04732">
    <property type="entry name" value="Filament_head"/>
    <property type="match status" value="1"/>
</dbReference>
<evidence type="ECO:0000259" key="5">
    <source>
        <dbReference type="PROSITE" id="PS51842"/>
    </source>
</evidence>
<keyword evidence="7" id="KW-1185">Reference proteome</keyword>
<dbReference type="InterPro" id="IPR039008">
    <property type="entry name" value="IF_rod_dom"/>
</dbReference>
<feature type="domain" description="IF rod" evidence="5">
    <location>
        <begin position="94"/>
        <end position="394"/>
    </location>
</feature>
<reference evidence="6" key="2">
    <citation type="submission" date="2025-09" db="UniProtKB">
        <authorList>
            <consortium name="Ensembl"/>
        </authorList>
    </citation>
    <scope>IDENTIFICATION</scope>
</reference>
<dbReference type="InterPro" id="IPR050405">
    <property type="entry name" value="Intermediate_filament"/>
</dbReference>
<keyword evidence="2 3" id="KW-0175">Coiled coil</keyword>
<evidence type="ECO:0000313" key="7">
    <source>
        <dbReference type="Proteomes" id="UP000233020"/>
    </source>
</evidence>
<dbReference type="FunFam" id="1.20.5.170:FF:000002">
    <property type="entry name" value="Type I keratin KA11"/>
    <property type="match status" value="1"/>
</dbReference>
<dbReference type="GO" id="GO:0045109">
    <property type="term" value="P:intermediate filament organization"/>
    <property type="evidence" value="ECO:0007669"/>
    <property type="project" value="TreeGrafter"/>
</dbReference>
<dbReference type="Ensembl" id="ENSANAT00000017680.1">
    <property type="protein sequence ID" value="ENSANAP00000002057.1"/>
    <property type="gene ID" value="ENSANAG00000016721.1"/>
</dbReference>
<evidence type="ECO:0000256" key="3">
    <source>
        <dbReference type="SAM" id="Coils"/>
    </source>
</evidence>
<dbReference type="AlphaFoldDB" id="A0A2K5C036"/>
<dbReference type="GO" id="GO:0005882">
    <property type="term" value="C:intermediate filament"/>
    <property type="evidence" value="ECO:0007669"/>
    <property type="project" value="UniProtKB-KW"/>
</dbReference>
<dbReference type="SMART" id="SM01391">
    <property type="entry name" value="Filament"/>
    <property type="match status" value="1"/>
</dbReference>
<dbReference type="Pfam" id="PF00038">
    <property type="entry name" value="Filament"/>
    <property type="match status" value="1"/>
</dbReference>
<name>A0A2K5C036_AOTNA</name>
<dbReference type="Proteomes" id="UP000233020">
    <property type="component" value="Unplaced"/>
</dbReference>
<dbReference type="GO" id="GO:0005737">
    <property type="term" value="C:cytoplasm"/>
    <property type="evidence" value="ECO:0007669"/>
    <property type="project" value="TreeGrafter"/>
</dbReference>
<feature type="coiled-coil region" evidence="3">
    <location>
        <begin position="278"/>
        <end position="372"/>
    </location>
</feature>
<dbReference type="GO" id="GO:0099160">
    <property type="term" value="C:postsynaptic intermediate filament cytoskeleton"/>
    <property type="evidence" value="ECO:0007669"/>
    <property type="project" value="TreeGrafter"/>
</dbReference>
<protein>
    <recommendedName>
        <fullName evidence="5">IF rod domain-containing protein</fullName>
    </recommendedName>
</protein>
<evidence type="ECO:0000256" key="1">
    <source>
        <dbReference type="ARBA" id="ARBA00022754"/>
    </source>
</evidence>
<dbReference type="Gene3D" id="1.20.5.1160">
    <property type="entry name" value="Vasodilator-stimulated phosphoprotein"/>
    <property type="match status" value="1"/>
</dbReference>
<proteinExistence type="predicted"/>
<accession>A0A2K5C036</accession>
<reference evidence="6" key="1">
    <citation type="submission" date="2025-08" db="UniProtKB">
        <authorList>
            <consortium name="Ensembl"/>
        </authorList>
    </citation>
    <scope>IDENTIFICATION</scope>
</reference>